<sequence>MAAPPEPWDSCTKLWWMLLEAEKDLSTAIQKCEDIRRERERGRHVRAKRTEAAEDDLHTASLHFLHLQRQLGLDASAPDVSAAKAALRRRSAQAARNMRGVGLQLGFPNELWHKVVHAALPCPEGLAPVLKISPQ</sequence>
<dbReference type="EMBL" id="CAMXCT020000330">
    <property type="protein sequence ID" value="CAL1130626.1"/>
    <property type="molecule type" value="Genomic_DNA"/>
</dbReference>
<name>A0A9P1BPU0_9DINO</name>
<keyword evidence="3" id="KW-1185">Reference proteome</keyword>
<evidence type="ECO:0000313" key="3">
    <source>
        <dbReference type="Proteomes" id="UP001152797"/>
    </source>
</evidence>
<dbReference type="Proteomes" id="UP001152797">
    <property type="component" value="Unassembled WGS sequence"/>
</dbReference>
<dbReference type="EMBL" id="CAMXCT010000330">
    <property type="protein sequence ID" value="CAI3977251.1"/>
    <property type="molecule type" value="Genomic_DNA"/>
</dbReference>
<evidence type="ECO:0000313" key="2">
    <source>
        <dbReference type="EMBL" id="CAL4764563.1"/>
    </source>
</evidence>
<proteinExistence type="predicted"/>
<organism evidence="1">
    <name type="scientific">Cladocopium goreaui</name>
    <dbReference type="NCBI Taxonomy" id="2562237"/>
    <lineage>
        <taxon>Eukaryota</taxon>
        <taxon>Sar</taxon>
        <taxon>Alveolata</taxon>
        <taxon>Dinophyceae</taxon>
        <taxon>Suessiales</taxon>
        <taxon>Symbiodiniaceae</taxon>
        <taxon>Cladocopium</taxon>
    </lineage>
</organism>
<dbReference type="EMBL" id="CAMXCT030000330">
    <property type="protein sequence ID" value="CAL4764563.1"/>
    <property type="molecule type" value="Genomic_DNA"/>
</dbReference>
<evidence type="ECO:0000313" key="1">
    <source>
        <dbReference type="EMBL" id="CAI3977251.1"/>
    </source>
</evidence>
<reference evidence="2 3" key="2">
    <citation type="submission" date="2024-05" db="EMBL/GenBank/DDBJ databases">
        <authorList>
            <person name="Chen Y."/>
            <person name="Shah S."/>
            <person name="Dougan E. K."/>
            <person name="Thang M."/>
            <person name="Chan C."/>
        </authorList>
    </citation>
    <scope>NUCLEOTIDE SEQUENCE [LARGE SCALE GENOMIC DNA]</scope>
</reference>
<gene>
    <name evidence="1" type="ORF">C1SCF055_LOCUS5404</name>
</gene>
<protein>
    <submittedName>
        <fullName evidence="1">Uncharacterized protein</fullName>
    </submittedName>
</protein>
<accession>A0A9P1BPU0</accession>
<reference evidence="1" key="1">
    <citation type="submission" date="2022-10" db="EMBL/GenBank/DDBJ databases">
        <authorList>
            <person name="Chen Y."/>
            <person name="Dougan E. K."/>
            <person name="Chan C."/>
            <person name="Rhodes N."/>
            <person name="Thang M."/>
        </authorList>
    </citation>
    <scope>NUCLEOTIDE SEQUENCE</scope>
</reference>
<dbReference type="AlphaFoldDB" id="A0A9P1BPU0"/>
<comment type="caution">
    <text evidence="1">The sequence shown here is derived from an EMBL/GenBank/DDBJ whole genome shotgun (WGS) entry which is preliminary data.</text>
</comment>
<dbReference type="OrthoDB" id="425900at2759"/>